<dbReference type="Pfam" id="PF10294">
    <property type="entry name" value="Methyltransf_16"/>
    <property type="match status" value="2"/>
</dbReference>
<dbReference type="PANTHER" id="PTHR14614:SF109">
    <property type="entry name" value="RIBOSOMAL LYSINE N-METHYLTRANSFERASE 5"/>
    <property type="match status" value="1"/>
</dbReference>
<evidence type="ECO:0000313" key="2">
    <source>
        <dbReference type="EMBL" id="KAK9839041.1"/>
    </source>
</evidence>
<dbReference type="InterPro" id="IPR019410">
    <property type="entry name" value="Methyltransf_16"/>
</dbReference>
<organism evidence="2 3">
    <name type="scientific">Apatococcus lobatus</name>
    <dbReference type="NCBI Taxonomy" id="904363"/>
    <lineage>
        <taxon>Eukaryota</taxon>
        <taxon>Viridiplantae</taxon>
        <taxon>Chlorophyta</taxon>
        <taxon>core chlorophytes</taxon>
        <taxon>Trebouxiophyceae</taxon>
        <taxon>Chlorellales</taxon>
        <taxon>Chlorellaceae</taxon>
        <taxon>Apatococcus</taxon>
    </lineage>
</organism>
<dbReference type="Gene3D" id="3.40.50.150">
    <property type="entry name" value="Vaccinia Virus protein VP39"/>
    <property type="match status" value="2"/>
</dbReference>
<dbReference type="PANTHER" id="PTHR14614">
    <property type="entry name" value="HEPATOCELLULAR CARCINOMA-ASSOCIATED ANTIGEN"/>
    <property type="match status" value="1"/>
</dbReference>
<evidence type="ECO:0000256" key="1">
    <source>
        <dbReference type="SAM" id="MobiDB-lite"/>
    </source>
</evidence>
<gene>
    <name evidence="2" type="ORF">WJX74_008313</name>
</gene>
<accession>A0AAW1RZ58</accession>
<keyword evidence="3" id="KW-1185">Reference proteome</keyword>
<dbReference type="InterPro" id="IPR029063">
    <property type="entry name" value="SAM-dependent_MTases_sf"/>
</dbReference>
<protein>
    <submittedName>
        <fullName evidence="2">Uncharacterized protein</fullName>
    </submittedName>
</protein>
<feature type="region of interest" description="Disordered" evidence="1">
    <location>
        <begin position="358"/>
        <end position="378"/>
    </location>
</feature>
<proteinExistence type="predicted"/>
<comment type="caution">
    <text evidence="2">The sequence shown here is derived from an EMBL/GenBank/DDBJ whole genome shotgun (WGS) entry which is preliminary data.</text>
</comment>
<feature type="region of interest" description="Disordered" evidence="1">
    <location>
        <begin position="267"/>
        <end position="286"/>
    </location>
</feature>
<reference evidence="2 3" key="1">
    <citation type="journal article" date="2024" name="Nat. Commun.">
        <title>Phylogenomics reveals the evolutionary origins of lichenization in chlorophyte algae.</title>
        <authorList>
            <person name="Puginier C."/>
            <person name="Libourel C."/>
            <person name="Otte J."/>
            <person name="Skaloud P."/>
            <person name="Haon M."/>
            <person name="Grisel S."/>
            <person name="Petersen M."/>
            <person name="Berrin J.G."/>
            <person name="Delaux P.M."/>
            <person name="Dal Grande F."/>
            <person name="Keller J."/>
        </authorList>
    </citation>
    <scope>NUCLEOTIDE SEQUENCE [LARGE SCALE GENOMIC DNA]</scope>
    <source>
        <strain evidence="2 3">SAG 2145</strain>
    </source>
</reference>
<name>A0AAW1RZ58_9CHLO</name>
<dbReference type="EMBL" id="JALJOS010000005">
    <property type="protein sequence ID" value="KAK9839041.1"/>
    <property type="molecule type" value="Genomic_DNA"/>
</dbReference>
<sequence length="503" mass="53023">MVVSDSDDESWQGLTCTRNFVFNGVPVSVQEHWGTSIGGSVWEGGVLLAEYLSHPDTTQHDLHGRCIEVGAGVTALPGLVAARLGLFDEVMLTDTEECMEDLQENVNSNLQEHHAAVPASPAAPFTAGSNLQEHDLAPFAGFAAPHSHSSVIEGNLHAHCSAFSAEHAVPDSLVPIASRALLASPAAAEVQPPQGCSAAGAGTPGVGTANGHINNCPLPILGKQPCGSTRIGPKSADCRGPSQDTVHQVGCIGDQPADALASLTLADDHDSASQPDSPFKVEQPLQHRPGDVALNASKSAEGSVASTSKHVQQKYHHAEAVEAGTTNMQAADVQPLNYDCPAQEAFCLPVNSHTASASSKRASRAAEPDAQIGAPQPACSNESAKNALKATGQQVRQVTRLACAELDWENPAHLALLSTFDVVLVADVVYIVELVPALLHCLHALCKPHTVIYLAFYERSKAAADLFWSLLPERFTHTKIPEASFGMKPQADNLGIFMLRPKL</sequence>
<dbReference type="AlphaFoldDB" id="A0AAW1RZ58"/>
<dbReference type="Proteomes" id="UP001438707">
    <property type="component" value="Unassembled WGS sequence"/>
</dbReference>
<evidence type="ECO:0000313" key="3">
    <source>
        <dbReference type="Proteomes" id="UP001438707"/>
    </source>
</evidence>